<keyword evidence="1" id="KW-0863">Zinc-finger</keyword>
<dbReference type="GO" id="GO:0003676">
    <property type="term" value="F:nucleic acid binding"/>
    <property type="evidence" value="ECO:0007669"/>
    <property type="project" value="InterPro"/>
</dbReference>
<dbReference type="eggNOG" id="KOG0017">
    <property type="taxonomic scope" value="Eukaryota"/>
</dbReference>
<sequence>MGGVSHTSSVYKVESQNPKFGAHILGSQTEKDKIVVELTQWEHNNYLCKNYILNGLADDMYDYYSSDSNTVKQVCDALKKKYDIEEAGAKKYVVSRYFKYQMTYQWKFSLMKSRKLLTRSSLKNHTSKNNNKNGNPPKIPIARKQPPPRNDLLPFLCCRCGKEGHMARKCMNKSGLANQANLTEEQLVAMITEINLVGGSDGWWIETGASHHVCYDRAMFKTYTAVEDKKVLLGDSHTTNVVVIGDVELIFTSRKTLILKDVMHTPEIKKNLTLSYEETCDFKFK</sequence>
<dbReference type="AlphaFoldDB" id="A0A1S2YLY6"/>
<dbReference type="InterPro" id="IPR054722">
    <property type="entry name" value="PolX-like_BBD"/>
</dbReference>
<dbReference type="InterPro" id="IPR036875">
    <property type="entry name" value="Znf_CCHC_sf"/>
</dbReference>
<feature type="domain" description="CCHC-type" evidence="3">
    <location>
        <begin position="157"/>
        <end position="170"/>
    </location>
</feature>
<proteinExistence type="predicted"/>
<evidence type="ECO:0000256" key="2">
    <source>
        <dbReference type="SAM" id="MobiDB-lite"/>
    </source>
</evidence>
<dbReference type="GO" id="GO:0008270">
    <property type="term" value="F:zinc ion binding"/>
    <property type="evidence" value="ECO:0007669"/>
    <property type="project" value="UniProtKB-KW"/>
</dbReference>
<organism evidence="4 5">
    <name type="scientific">Cicer arietinum</name>
    <name type="common">Chickpea</name>
    <name type="synonym">Garbanzo</name>
    <dbReference type="NCBI Taxonomy" id="3827"/>
    <lineage>
        <taxon>Eukaryota</taxon>
        <taxon>Viridiplantae</taxon>
        <taxon>Streptophyta</taxon>
        <taxon>Embryophyta</taxon>
        <taxon>Tracheophyta</taxon>
        <taxon>Spermatophyta</taxon>
        <taxon>Magnoliopsida</taxon>
        <taxon>eudicotyledons</taxon>
        <taxon>Gunneridae</taxon>
        <taxon>Pentapetalae</taxon>
        <taxon>rosids</taxon>
        <taxon>fabids</taxon>
        <taxon>Fabales</taxon>
        <taxon>Fabaceae</taxon>
        <taxon>Papilionoideae</taxon>
        <taxon>50 kb inversion clade</taxon>
        <taxon>NPAAA clade</taxon>
        <taxon>Hologalegina</taxon>
        <taxon>IRL clade</taxon>
        <taxon>Cicereae</taxon>
        <taxon>Cicer</taxon>
    </lineage>
</organism>
<protein>
    <submittedName>
        <fullName evidence="5">Uncharacterized protein LOC101514820</fullName>
    </submittedName>
</protein>
<dbReference type="PROSITE" id="PS50158">
    <property type="entry name" value="ZF_CCHC"/>
    <property type="match status" value="1"/>
</dbReference>
<keyword evidence="1" id="KW-0479">Metal-binding</keyword>
<evidence type="ECO:0000313" key="4">
    <source>
        <dbReference type="Proteomes" id="UP000087171"/>
    </source>
</evidence>
<dbReference type="Pfam" id="PF22936">
    <property type="entry name" value="Pol_BBD"/>
    <property type="match status" value="1"/>
</dbReference>
<dbReference type="OrthoDB" id="1432107at2759"/>
<keyword evidence="1" id="KW-0862">Zinc</keyword>
<dbReference type="InterPro" id="IPR001878">
    <property type="entry name" value="Znf_CCHC"/>
</dbReference>
<keyword evidence="4" id="KW-1185">Reference proteome</keyword>
<dbReference type="PANTHER" id="PTHR47592:SF27">
    <property type="entry name" value="OS08G0421700 PROTEIN"/>
    <property type="match status" value="1"/>
</dbReference>
<gene>
    <name evidence="5" type="primary">LOC101514820</name>
</gene>
<dbReference type="RefSeq" id="XP_004506705.1">
    <property type="nucleotide sequence ID" value="XM_004506648.1"/>
</dbReference>
<evidence type="ECO:0000259" key="3">
    <source>
        <dbReference type="PROSITE" id="PS50158"/>
    </source>
</evidence>
<dbReference type="PaxDb" id="3827-XP_004506705.1"/>
<accession>A0A1S2YLY6</accession>
<dbReference type="SUPFAM" id="SSF57756">
    <property type="entry name" value="Retrovirus zinc finger-like domains"/>
    <property type="match status" value="1"/>
</dbReference>
<evidence type="ECO:0000313" key="5">
    <source>
        <dbReference type="RefSeq" id="XP_004506705.1"/>
    </source>
</evidence>
<reference evidence="4" key="1">
    <citation type="journal article" date="2013" name="Nat. Biotechnol.">
        <title>Draft genome sequence of chickpea (Cicer arietinum) provides a resource for trait improvement.</title>
        <authorList>
            <person name="Varshney R.K."/>
            <person name="Song C."/>
            <person name="Saxena R.K."/>
            <person name="Azam S."/>
            <person name="Yu S."/>
            <person name="Sharpe A.G."/>
            <person name="Cannon S."/>
            <person name="Baek J."/>
            <person name="Rosen B.D."/>
            <person name="Tar'an B."/>
            <person name="Millan T."/>
            <person name="Zhang X."/>
            <person name="Ramsay L.D."/>
            <person name="Iwata A."/>
            <person name="Wang Y."/>
            <person name="Nelson W."/>
            <person name="Farmer A.D."/>
            <person name="Gaur P.M."/>
            <person name="Soderlund C."/>
            <person name="Penmetsa R.V."/>
            <person name="Xu C."/>
            <person name="Bharti A.K."/>
            <person name="He W."/>
            <person name="Winter P."/>
            <person name="Zhao S."/>
            <person name="Hane J.K."/>
            <person name="Carrasquilla-Garcia N."/>
            <person name="Condie J.A."/>
            <person name="Upadhyaya H.D."/>
            <person name="Luo M.C."/>
            <person name="Thudi M."/>
            <person name="Gowda C.L."/>
            <person name="Singh N.P."/>
            <person name="Lichtenzveig J."/>
            <person name="Gali K.K."/>
            <person name="Rubio J."/>
            <person name="Nadarajan N."/>
            <person name="Dolezel J."/>
            <person name="Bansal K.C."/>
            <person name="Xu X."/>
            <person name="Edwards D."/>
            <person name="Zhang G."/>
            <person name="Kahl G."/>
            <person name="Gil J."/>
            <person name="Singh K.B."/>
            <person name="Datta S.K."/>
            <person name="Jackson S.A."/>
            <person name="Wang J."/>
            <person name="Cook D.R."/>
        </authorList>
    </citation>
    <scope>NUCLEOTIDE SEQUENCE [LARGE SCALE GENOMIC DNA]</scope>
    <source>
        <strain evidence="4">cv. CDC Frontier</strain>
    </source>
</reference>
<dbReference type="Proteomes" id="UP000087171">
    <property type="component" value="Chromosome Ca6"/>
</dbReference>
<dbReference type="PANTHER" id="PTHR47592">
    <property type="entry name" value="PBF68 PROTEIN"/>
    <property type="match status" value="1"/>
</dbReference>
<evidence type="ECO:0000256" key="1">
    <source>
        <dbReference type="PROSITE-ProRule" id="PRU00047"/>
    </source>
</evidence>
<name>A0A1S2YLY6_CICAR</name>
<reference evidence="5" key="2">
    <citation type="submission" date="2025-08" db="UniProtKB">
        <authorList>
            <consortium name="RefSeq"/>
        </authorList>
    </citation>
    <scope>IDENTIFICATION</scope>
    <source>
        <tissue evidence="5">Etiolated seedlings</tissue>
    </source>
</reference>
<feature type="region of interest" description="Disordered" evidence="2">
    <location>
        <begin position="121"/>
        <end position="147"/>
    </location>
</feature>